<feature type="coiled-coil region" evidence="1">
    <location>
        <begin position="131"/>
        <end position="340"/>
    </location>
</feature>
<sequence>MASHHASLGRRTLEEIRQKRAAQKLSKTSSGPDITKPPSPKASAGISKSSSSTGISEYDISGLVSQLQDLQKRNAKLDKENKNLSSQLHSREIENDMLVKRVNALEQNTVPSLRKALKDVAMEKDAAVVAREDFSAQVRSLKKHLKEAEEEQYRAEEDAAALRAELNSLQRQTINGNVGAGISMGGPQDQMQAIEKELAELKIQLEQESMLRRQEGILRRQEQQQLAEEKHRISAIISEKRDLEEKLAAVSNKISDKERLDKQLHDMAVAIERLENSRQKLLFEIDSQSCEIEKLFEENSNLSSAYQESTSVVVEWENQVKDCLKQNEELRMMIDRLRNEQASNIPIANHHEIISESKEGGYEMVSLKGQLAKEQSRGETLSAEVLHLSAKLQQLMQAYNGLTRTYKPVLRKIETNLLKMKRDGSVAVQ</sequence>
<comment type="caution">
    <text evidence="3">The sequence shown here is derived from an EMBL/GenBank/DDBJ whole genome shotgun (WGS) entry which is preliminary data.</text>
</comment>
<keyword evidence="4" id="KW-1185">Reference proteome</keyword>
<dbReference type="PANTHER" id="PTHR48163:SF2">
    <property type="entry name" value="EXPRESSED PROTEIN"/>
    <property type="match status" value="1"/>
</dbReference>
<evidence type="ECO:0000313" key="4">
    <source>
        <dbReference type="Proteomes" id="UP000235145"/>
    </source>
</evidence>
<feature type="coiled-coil region" evidence="1">
    <location>
        <begin position="60"/>
        <end position="94"/>
    </location>
</feature>
<proteinExistence type="predicted"/>
<feature type="compositionally biased region" description="Low complexity" evidence="2">
    <location>
        <begin position="41"/>
        <end position="55"/>
    </location>
</feature>
<gene>
    <name evidence="3" type="ORF">LSAT_V11C900465190</name>
</gene>
<evidence type="ECO:0000256" key="1">
    <source>
        <dbReference type="SAM" id="Coils"/>
    </source>
</evidence>
<dbReference type="EMBL" id="NBSK02000009">
    <property type="protein sequence ID" value="KAJ0187304.1"/>
    <property type="molecule type" value="Genomic_DNA"/>
</dbReference>
<dbReference type="PANTHER" id="PTHR48163">
    <property type="entry name" value="BNAC02G25670D PROTEIN"/>
    <property type="match status" value="1"/>
</dbReference>
<protein>
    <submittedName>
        <fullName evidence="3">Uncharacterized protein</fullName>
    </submittedName>
</protein>
<name>A0A9R1UHM9_LACSA</name>
<feature type="region of interest" description="Disordered" evidence="2">
    <location>
        <begin position="1"/>
        <end position="55"/>
    </location>
</feature>
<dbReference type="AlphaFoldDB" id="A0A9R1UHM9"/>
<dbReference type="Proteomes" id="UP000235145">
    <property type="component" value="Unassembled WGS sequence"/>
</dbReference>
<keyword evidence="1" id="KW-0175">Coiled coil</keyword>
<evidence type="ECO:0000256" key="2">
    <source>
        <dbReference type="SAM" id="MobiDB-lite"/>
    </source>
</evidence>
<organism evidence="3 4">
    <name type="scientific">Lactuca sativa</name>
    <name type="common">Garden lettuce</name>
    <dbReference type="NCBI Taxonomy" id="4236"/>
    <lineage>
        <taxon>Eukaryota</taxon>
        <taxon>Viridiplantae</taxon>
        <taxon>Streptophyta</taxon>
        <taxon>Embryophyta</taxon>
        <taxon>Tracheophyta</taxon>
        <taxon>Spermatophyta</taxon>
        <taxon>Magnoliopsida</taxon>
        <taxon>eudicotyledons</taxon>
        <taxon>Gunneridae</taxon>
        <taxon>Pentapetalae</taxon>
        <taxon>asterids</taxon>
        <taxon>campanulids</taxon>
        <taxon>Asterales</taxon>
        <taxon>Asteraceae</taxon>
        <taxon>Cichorioideae</taxon>
        <taxon>Cichorieae</taxon>
        <taxon>Lactucinae</taxon>
        <taxon>Lactuca</taxon>
    </lineage>
</organism>
<reference evidence="3 4" key="1">
    <citation type="journal article" date="2017" name="Nat. Commun.">
        <title>Genome assembly with in vitro proximity ligation data and whole-genome triplication in lettuce.</title>
        <authorList>
            <person name="Reyes-Chin-Wo S."/>
            <person name="Wang Z."/>
            <person name="Yang X."/>
            <person name="Kozik A."/>
            <person name="Arikit S."/>
            <person name="Song C."/>
            <person name="Xia L."/>
            <person name="Froenicke L."/>
            <person name="Lavelle D.O."/>
            <person name="Truco M.J."/>
            <person name="Xia R."/>
            <person name="Zhu S."/>
            <person name="Xu C."/>
            <person name="Xu H."/>
            <person name="Xu X."/>
            <person name="Cox K."/>
            <person name="Korf I."/>
            <person name="Meyers B.C."/>
            <person name="Michelmore R.W."/>
        </authorList>
    </citation>
    <scope>NUCLEOTIDE SEQUENCE [LARGE SCALE GENOMIC DNA]</scope>
    <source>
        <strain evidence="4">cv. Salinas</strain>
        <tissue evidence="3">Seedlings</tissue>
    </source>
</reference>
<accession>A0A9R1UHM9</accession>
<evidence type="ECO:0000313" key="3">
    <source>
        <dbReference type="EMBL" id="KAJ0187304.1"/>
    </source>
</evidence>